<gene>
    <name evidence="1" type="ORF">SAMN04488056_106216</name>
</gene>
<proteinExistence type="predicted"/>
<evidence type="ECO:0000313" key="2">
    <source>
        <dbReference type="Proteomes" id="UP000199236"/>
    </source>
</evidence>
<protein>
    <submittedName>
        <fullName evidence="1">Uncharacterized protein</fullName>
    </submittedName>
</protein>
<keyword evidence="2" id="KW-1185">Reference proteome</keyword>
<reference evidence="1 2" key="1">
    <citation type="submission" date="2016-10" db="EMBL/GenBank/DDBJ databases">
        <authorList>
            <person name="de Groot N.N."/>
        </authorList>
    </citation>
    <scope>NUCLEOTIDE SEQUENCE [LARGE SCALE GENOMIC DNA]</scope>
    <source>
        <strain evidence="1 2">CGMCC 1.9157</strain>
    </source>
</reference>
<evidence type="ECO:0000313" key="1">
    <source>
        <dbReference type="EMBL" id="SFO47118.1"/>
    </source>
</evidence>
<dbReference type="EMBL" id="FOVR01000006">
    <property type="protein sequence ID" value="SFO47118.1"/>
    <property type="molecule type" value="Genomic_DNA"/>
</dbReference>
<sequence length="67" mass="7452">MKIFHYAANGLLWQQQTLWQSLRKRRGASAYEQEQAASTQQNLSGMPQAIQLAQEMGAFLAAGSLLL</sequence>
<dbReference type="Proteomes" id="UP000199236">
    <property type="component" value="Unassembled WGS sequence"/>
</dbReference>
<name>A0A1I5HFL0_9HYPH</name>
<dbReference type="AlphaFoldDB" id="A0A1I5HFL0"/>
<organism evidence="1 2">
    <name type="scientific">Cohaesibacter marisflavi</name>
    <dbReference type="NCBI Taxonomy" id="655353"/>
    <lineage>
        <taxon>Bacteria</taxon>
        <taxon>Pseudomonadati</taxon>
        <taxon>Pseudomonadota</taxon>
        <taxon>Alphaproteobacteria</taxon>
        <taxon>Hyphomicrobiales</taxon>
        <taxon>Cohaesibacteraceae</taxon>
    </lineage>
</organism>
<accession>A0A1I5HFL0</accession>